<sequence length="84" mass="9055">MPKADDSVAASGRTLRSSTTSATSTSSAGNETALMPAPSTPALSTSSQHTPRTYNLMALKHQQLHEDKILLRCVLNEIWTATIW</sequence>
<dbReference type="EMBL" id="CAJEWN010000953">
    <property type="protein sequence ID" value="CAD2192529.1"/>
    <property type="molecule type" value="Genomic_DNA"/>
</dbReference>
<accession>A0A6V7WZM7</accession>
<feature type="compositionally biased region" description="Low complexity" evidence="1">
    <location>
        <begin position="36"/>
        <end position="47"/>
    </location>
</feature>
<comment type="caution">
    <text evidence="2">The sequence shown here is derived from an EMBL/GenBank/DDBJ whole genome shotgun (WGS) entry which is preliminary data.</text>
</comment>
<feature type="compositionally biased region" description="Low complexity" evidence="1">
    <location>
        <begin position="9"/>
        <end position="29"/>
    </location>
</feature>
<dbReference type="AlphaFoldDB" id="A0A6V7WZM7"/>
<organism evidence="2 3">
    <name type="scientific">Meloidogyne enterolobii</name>
    <name type="common">Root-knot nematode worm</name>
    <name type="synonym">Meloidogyne mayaguensis</name>
    <dbReference type="NCBI Taxonomy" id="390850"/>
    <lineage>
        <taxon>Eukaryota</taxon>
        <taxon>Metazoa</taxon>
        <taxon>Ecdysozoa</taxon>
        <taxon>Nematoda</taxon>
        <taxon>Chromadorea</taxon>
        <taxon>Rhabditida</taxon>
        <taxon>Tylenchina</taxon>
        <taxon>Tylenchomorpha</taxon>
        <taxon>Tylenchoidea</taxon>
        <taxon>Meloidogynidae</taxon>
        <taxon>Meloidogyninae</taxon>
        <taxon>Meloidogyne</taxon>
    </lineage>
</organism>
<evidence type="ECO:0000313" key="2">
    <source>
        <dbReference type="EMBL" id="CAD2192529.1"/>
    </source>
</evidence>
<evidence type="ECO:0000256" key="1">
    <source>
        <dbReference type="SAM" id="MobiDB-lite"/>
    </source>
</evidence>
<gene>
    <name evidence="2" type="ORF">MENT_LOCUS45420</name>
</gene>
<protein>
    <submittedName>
        <fullName evidence="2">Uncharacterized protein</fullName>
    </submittedName>
</protein>
<feature type="region of interest" description="Disordered" evidence="1">
    <location>
        <begin position="1"/>
        <end position="49"/>
    </location>
</feature>
<dbReference type="Proteomes" id="UP000580250">
    <property type="component" value="Unassembled WGS sequence"/>
</dbReference>
<proteinExistence type="predicted"/>
<evidence type="ECO:0000313" key="3">
    <source>
        <dbReference type="Proteomes" id="UP000580250"/>
    </source>
</evidence>
<name>A0A6V7WZM7_MELEN</name>
<reference evidence="2 3" key="1">
    <citation type="submission" date="2020-08" db="EMBL/GenBank/DDBJ databases">
        <authorList>
            <person name="Koutsovoulos G."/>
            <person name="Danchin GJ E."/>
        </authorList>
    </citation>
    <scope>NUCLEOTIDE SEQUENCE [LARGE SCALE GENOMIC DNA]</scope>
</reference>